<dbReference type="RefSeq" id="WP_167209339.1">
    <property type="nucleotide sequence ID" value="NZ_JAASRO010000001.1"/>
</dbReference>
<name>A0A7X5VCK7_9ACTN</name>
<evidence type="ECO:0000259" key="4">
    <source>
        <dbReference type="PROSITE" id="PS50043"/>
    </source>
</evidence>
<feature type="domain" description="HTH luxR-type" evidence="4">
    <location>
        <begin position="855"/>
        <end position="919"/>
    </location>
</feature>
<dbReference type="SUPFAM" id="SSF52540">
    <property type="entry name" value="P-loop containing nucleoside triphosphate hydrolases"/>
    <property type="match status" value="1"/>
</dbReference>
<dbReference type="Pfam" id="PF13191">
    <property type="entry name" value="AAA_16"/>
    <property type="match status" value="1"/>
</dbReference>
<dbReference type="Pfam" id="PF00196">
    <property type="entry name" value="GerE"/>
    <property type="match status" value="1"/>
</dbReference>
<dbReference type="CDD" id="cd06170">
    <property type="entry name" value="LuxR_C_like"/>
    <property type="match status" value="1"/>
</dbReference>
<keyword evidence="2" id="KW-0067">ATP-binding</keyword>
<dbReference type="GO" id="GO:0005737">
    <property type="term" value="C:cytoplasm"/>
    <property type="evidence" value="ECO:0007669"/>
    <property type="project" value="TreeGrafter"/>
</dbReference>
<dbReference type="InterPro" id="IPR041664">
    <property type="entry name" value="AAA_16"/>
</dbReference>
<evidence type="ECO:0000256" key="3">
    <source>
        <dbReference type="SAM" id="MobiDB-lite"/>
    </source>
</evidence>
<dbReference type="GO" id="GO:0005524">
    <property type="term" value="F:ATP binding"/>
    <property type="evidence" value="ECO:0007669"/>
    <property type="project" value="UniProtKB-KW"/>
</dbReference>
<dbReference type="Gene3D" id="1.10.10.10">
    <property type="entry name" value="Winged helix-like DNA-binding domain superfamily/Winged helix DNA-binding domain"/>
    <property type="match status" value="1"/>
</dbReference>
<dbReference type="Gene3D" id="3.40.50.300">
    <property type="entry name" value="P-loop containing nucleotide triphosphate hydrolases"/>
    <property type="match status" value="1"/>
</dbReference>
<dbReference type="SMART" id="SM00421">
    <property type="entry name" value="HTH_LUXR"/>
    <property type="match status" value="1"/>
</dbReference>
<dbReference type="Proteomes" id="UP000555407">
    <property type="component" value="Unassembled WGS sequence"/>
</dbReference>
<keyword evidence="6" id="KW-1185">Reference proteome</keyword>
<keyword evidence="5" id="KW-0238">DNA-binding</keyword>
<dbReference type="InterPro" id="IPR000792">
    <property type="entry name" value="Tscrpt_reg_LuxR_C"/>
</dbReference>
<evidence type="ECO:0000256" key="1">
    <source>
        <dbReference type="ARBA" id="ARBA00022741"/>
    </source>
</evidence>
<dbReference type="InterPro" id="IPR016032">
    <property type="entry name" value="Sig_transdc_resp-reg_C-effctor"/>
</dbReference>
<feature type="region of interest" description="Disordered" evidence="3">
    <location>
        <begin position="842"/>
        <end position="863"/>
    </location>
</feature>
<evidence type="ECO:0000313" key="6">
    <source>
        <dbReference type="Proteomes" id="UP000555407"/>
    </source>
</evidence>
<dbReference type="AlphaFoldDB" id="A0A7X5VCK7"/>
<reference evidence="5 6" key="1">
    <citation type="submission" date="2020-03" db="EMBL/GenBank/DDBJ databases">
        <title>Sequencing the genomes of 1000 actinobacteria strains.</title>
        <authorList>
            <person name="Klenk H.-P."/>
        </authorList>
    </citation>
    <scope>NUCLEOTIDE SEQUENCE [LARGE SCALE GENOMIC DNA]</scope>
    <source>
        <strain evidence="5 6">DSM 45490</strain>
    </source>
</reference>
<evidence type="ECO:0000256" key="2">
    <source>
        <dbReference type="ARBA" id="ARBA00022840"/>
    </source>
</evidence>
<dbReference type="PRINTS" id="PR00038">
    <property type="entry name" value="HTHLUXR"/>
</dbReference>
<feature type="compositionally biased region" description="Low complexity" evidence="3">
    <location>
        <begin position="846"/>
        <end position="860"/>
    </location>
</feature>
<dbReference type="InterPro" id="IPR036388">
    <property type="entry name" value="WH-like_DNA-bd_sf"/>
</dbReference>
<dbReference type="SUPFAM" id="SSF46894">
    <property type="entry name" value="C-terminal effector domain of the bipartite response regulators"/>
    <property type="match status" value="1"/>
</dbReference>
<dbReference type="EMBL" id="JAASRO010000001">
    <property type="protein sequence ID" value="NIK58499.1"/>
    <property type="molecule type" value="Genomic_DNA"/>
</dbReference>
<comment type="caution">
    <text evidence="5">The sequence shown here is derived from an EMBL/GenBank/DDBJ whole genome shotgun (WGS) entry which is preliminary data.</text>
</comment>
<sequence>MLYGRGVEQGAIEQLWAEARAGRGGALLLSGDPGVGKSALLDFAAERAHGATVLRASGLQSESELPYAALHQLLRPLLPRVGDLPSAQSAAIRAAFGLMPLRPTDRLQVTLGALTLLSESANERPLVCLVDDLQWLDRQSVDALSLLANRIQDESLMLLVATRPSDAVSLPGAVELRLQGVDAQSASEMLADRHPELSQQVAERVVRETGGNPLALSELPGALTDRQRAGIDPLVGPLPLPECILRHYANQLARIEEPTYRLLLTLAADDAGDLAAALRVVRPLGIGIEALDTAVQSGLVRAEETIAGPRVVFRHPLLRAAVYRSASLSQRLSTHRALAEALDPEFEPDRRAWQLAAAAVGPDEVAADELERSGLRALQRGAPSSATVALEKAARLTSLVEIRARRLVAAAGAANRAGHPVRAEALADESEHLAESVVTRARVRHLRALIAFDRGEPGTVHRLLMTDWEQVGKEDPELAAVMLVDAAKNAWFSNDPERAARVAQALSAVVLPPHSSRASLVRTVLKLTDQLERLTGTGLHPQPMGHDTEEGPAAQQEPLELVLRAVASIATADDAAAIEAAEAAVQRCRSTGRLDLLVLALQVLATLDVLVGRHQFARANATEGLDLANALGLTNRTCHFQALLAWLDAVAGRADSCRELAASALGHAEARGITPSVAFGRWALSLLDLGLGRPAETLEQTPPFVNGSAEHPLVMVLRTPDLVEAAARLGRVDELKDNLEQLSAWAASSGLARARALDARCRALVADDADEADRLYSEALALHDEADRTGQSRPFDRARTQLLYGEWLRRQRRRAEARSPLRAALNTFEQLRAEPWTRRAESELRAAGSARRSTAAGPATELTPQELQVVRLAREGASNREIGAQLFLSPRTVGYHLQNIFRKLGIRSRVELAQANVLGEDQV</sequence>
<protein>
    <submittedName>
        <fullName evidence="5">DNA-binding CsgD family transcriptional regulator</fullName>
    </submittedName>
</protein>
<dbReference type="PROSITE" id="PS00622">
    <property type="entry name" value="HTH_LUXR_1"/>
    <property type="match status" value="1"/>
</dbReference>
<dbReference type="PANTHER" id="PTHR16305">
    <property type="entry name" value="TESTICULAR SOLUBLE ADENYLYL CYCLASE"/>
    <property type="match status" value="1"/>
</dbReference>
<evidence type="ECO:0000313" key="5">
    <source>
        <dbReference type="EMBL" id="NIK58499.1"/>
    </source>
</evidence>
<proteinExistence type="predicted"/>
<dbReference type="GO" id="GO:0004016">
    <property type="term" value="F:adenylate cyclase activity"/>
    <property type="evidence" value="ECO:0007669"/>
    <property type="project" value="TreeGrafter"/>
</dbReference>
<accession>A0A7X5VCK7</accession>
<dbReference type="PROSITE" id="PS50043">
    <property type="entry name" value="HTH_LUXR_2"/>
    <property type="match status" value="1"/>
</dbReference>
<dbReference type="PANTHER" id="PTHR16305:SF35">
    <property type="entry name" value="TRANSCRIPTIONAL ACTIVATOR DOMAIN"/>
    <property type="match status" value="1"/>
</dbReference>
<dbReference type="GO" id="GO:0006355">
    <property type="term" value="P:regulation of DNA-templated transcription"/>
    <property type="evidence" value="ECO:0007669"/>
    <property type="project" value="InterPro"/>
</dbReference>
<organism evidence="5 6">
    <name type="scientific">Kribbella shirazensis</name>
    <dbReference type="NCBI Taxonomy" id="1105143"/>
    <lineage>
        <taxon>Bacteria</taxon>
        <taxon>Bacillati</taxon>
        <taxon>Actinomycetota</taxon>
        <taxon>Actinomycetes</taxon>
        <taxon>Propionibacteriales</taxon>
        <taxon>Kribbellaceae</taxon>
        <taxon>Kribbella</taxon>
    </lineage>
</organism>
<keyword evidence="1" id="KW-0547">Nucleotide-binding</keyword>
<dbReference type="InterPro" id="IPR027417">
    <property type="entry name" value="P-loop_NTPase"/>
</dbReference>
<dbReference type="GO" id="GO:0003677">
    <property type="term" value="F:DNA binding"/>
    <property type="evidence" value="ECO:0007669"/>
    <property type="project" value="UniProtKB-KW"/>
</dbReference>
<gene>
    <name evidence="5" type="ORF">BJY22_004216</name>
</gene>